<keyword evidence="1" id="KW-1003">Cell membrane</keyword>
<feature type="compositionally biased region" description="Low complexity" evidence="6">
    <location>
        <begin position="36"/>
        <end position="51"/>
    </location>
</feature>
<feature type="domain" description="POTRA" evidence="9">
    <location>
        <begin position="137"/>
        <end position="204"/>
    </location>
</feature>
<evidence type="ECO:0000259" key="9">
    <source>
        <dbReference type="Pfam" id="PF08478"/>
    </source>
</evidence>
<feature type="transmembrane region" description="Helical" evidence="7">
    <location>
        <begin position="111"/>
        <end position="132"/>
    </location>
</feature>
<evidence type="ECO:0000256" key="1">
    <source>
        <dbReference type="ARBA" id="ARBA00022475"/>
    </source>
</evidence>
<dbReference type="Pfam" id="PF08478">
    <property type="entry name" value="POTRA_1"/>
    <property type="match status" value="1"/>
</dbReference>
<dbReference type="PANTHER" id="PTHR37820:SF1">
    <property type="entry name" value="CELL DIVISION PROTEIN FTSQ"/>
    <property type="match status" value="1"/>
</dbReference>
<dbReference type="Pfam" id="PF03799">
    <property type="entry name" value="FtsQ_DivIB_C"/>
    <property type="match status" value="1"/>
</dbReference>
<accession>A0A9E5JLZ4</accession>
<feature type="domain" description="Cell division protein FtsQ/DivIB C-terminal" evidence="8">
    <location>
        <begin position="212"/>
        <end position="313"/>
    </location>
</feature>
<evidence type="ECO:0000256" key="4">
    <source>
        <dbReference type="ARBA" id="ARBA00022989"/>
    </source>
</evidence>
<evidence type="ECO:0000256" key="6">
    <source>
        <dbReference type="SAM" id="MobiDB-lite"/>
    </source>
</evidence>
<evidence type="ECO:0000313" key="11">
    <source>
        <dbReference type="Proteomes" id="UP000818266"/>
    </source>
</evidence>
<dbReference type="InterPro" id="IPR005548">
    <property type="entry name" value="Cell_div_FtsQ/DivIB_C"/>
</dbReference>
<evidence type="ECO:0000313" key="10">
    <source>
        <dbReference type="EMBL" id="NHF63014.1"/>
    </source>
</evidence>
<keyword evidence="5" id="KW-0131">Cell cycle</keyword>
<evidence type="ECO:0000256" key="7">
    <source>
        <dbReference type="SAM" id="Phobius"/>
    </source>
</evidence>
<dbReference type="RefSeq" id="WP_152583510.1">
    <property type="nucleotide sequence ID" value="NZ_JAVJPO010000010.1"/>
</dbReference>
<evidence type="ECO:0000256" key="3">
    <source>
        <dbReference type="ARBA" id="ARBA00022692"/>
    </source>
</evidence>
<dbReference type="Proteomes" id="UP000818266">
    <property type="component" value="Unassembled WGS sequence"/>
</dbReference>
<evidence type="ECO:0000259" key="8">
    <source>
        <dbReference type="Pfam" id="PF03799"/>
    </source>
</evidence>
<feature type="compositionally biased region" description="Basic and acidic residues" evidence="6">
    <location>
        <begin position="19"/>
        <end position="35"/>
    </location>
</feature>
<dbReference type="PANTHER" id="PTHR37820">
    <property type="entry name" value="CELL DIVISION PROTEIN DIVIB"/>
    <property type="match status" value="1"/>
</dbReference>
<feature type="compositionally biased region" description="Basic and acidic residues" evidence="6">
    <location>
        <begin position="81"/>
        <end position="101"/>
    </location>
</feature>
<name>A0A9E5JLZ4_9MICO</name>
<comment type="caution">
    <text evidence="10">The sequence shown here is derived from an EMBL/GenBank/DDBJ whole genome shotgun (WGS) entry which is preliminary data.</text>
</comment>
<keyword evidence="11" id="KW-1185">Reference proteome</keyword>
<feature type="compositionally biased region" description="Low complexity" evidence="6">
    <location>
        <begin position="64"/>
        <end position="80"/>
    </location>
</feature>
<feature type="region of interest" description="Disordered" evidence="6">
    <location>
        <begin position="1"/>
        <end position="105"/>
    </location>
</feature>
<protein>
    <submittedName>
        <fullName evidence="10">FtsQ-type POTRA domain-containing protein</fullName>
    </submittedName>
</protein>
<organism evidence="10 11">
    <name type="scientific">Microcella pacifica</name>
    <dbReference type="NCBI Taxonomy" id="2591847"/>
    <lineage>
        <taxon>Bacteria</taxon>
        <taxon>Bacillati</taxon>
        <taxon>Actinomycetota</taxon>
        <taxon>Actinomycetes</taxon>
        <taxon>Micrococcales</taxon>
        <taxon>Microbacteriaceae</taxon>
        <taxon>Microcella</taxon>
    </lineage>
</organism>
<sequence length="335" mass="35962">MKRPEGFRGTPPDPPSPPPKERRSRDARRTPRDTAAHPTAGASRARPARGPRAPRERSSRDRAASAALRTADAGSSSASARRLERRAARERRRAERAEVRRFTRQSRRRRLTATIALGTLVTLVGGAAAISVSPLLSLTSIRIVGTERLDADEVAAALEDRRGTPLAFVSDEQIRTDLEGFALIRSFSTEIVPPSTLIVRVVERAPIGALRTAGGFEVVDAAGVVVETTETVPPGIPLLSVESASADDPAFRGLADVLLALPRELRSSVVTISATTRDDVRFTLGGAEHSVVWGSAERSAFKARVLAAALSSTDQSVRWEYDVSAPDSLVVRRAS</sequence>
<keyword evidence="7" id="KW-0472">Membrane</keyword>
<dbReference type="Gene3D" id="3.10.20.310">
    <property type="entry name" value="membrane protein fhac"/>
    <property type="match status" value="1"/>
</dbReference>
<gene>
    <name evidence="10" type="ORF">FK219_007150</name>
</gene>
<dbReference type="GO" id="GO:0051301">
    <property type="term" value="P:cell division"/>
    <property type="evidence" value="ECO:0007669"/>
    <property type="project" value="UniProtKB-KW"/>
</dbReference>
<dbReference type="EMBL" id="VIKT02000010">
    <property type="protein sequence ID" value="NHF63014.1"/>
    <property type="molecule type" value="Genomic_DNA"/>
</dbReference>
<keyword evidence="3 7" id="KW-0812">Transmembrane</keyword>
<evidence type="ECO:0000256" key="2">
    <source>
        <dbReference type="ARBA" id="ARBA00022618"/>
    </source>
</evidence>
<dbReference type="OrthoDB" id="4793367at2"/>
<dbReference type="InterPro" id="IPR050487">
    <property type="entry name" value="FtsQ_DivIB"/>
</dbReference>
<dbReference type="InterPro" id="IPR013685">
    <property type="entry name" value="POTRA_FtsQ_type"/>
</dbReference>
<keyword evidence="4 7" id="KW-1133">Transmembrane helix</keyword>
<evidence type="ECO:0000256" key="5">
    <source>
        <dbReference type="ARBA" id="ARBA00023306"/>
    </source>
</evidence>
<reference evidence="10 11" key="1">
    <citation type="submission" date="2020-03" db="EMBL/GenBank/DDBJ databases">
        <title>Chryseoglobus sp. isolated from a deep-sea seamount.</title>
        <authorList>
            <person name="Zhang D.-C."/>
        </authorList>
    </citation>
    <scope>NUCLEOTIDE SEQUENCE [LARGE SCALE GENOMIC DNA]</scope>
    <source>
        <strain evidence="10 11">KN1116</strain>
    </source>
</reference>
<feature type="compositionally biased region" description="Basic and acidic residues" evidence="6">
    <location>
        <begin position="53"/>
        <end position="63"/>
    </location>
</feature>
<dbReference type="AlphaFoldDB" id="A0A9E5JLZ4"/>
<keyword evidence="2" id="KW-0132">Cell division</keyword>
<dbReference type="GO" id="GO:0005886">
    <property type="term" value="C:plasma membrane"/>
    <property type="evidence" value="ECO:0007669"/>
    <property type="project" value="TreeGrafter"/>
</dbReference>
<proteinExistence type="predicted"/>